<dbReference type="AlphaFoldDB" id="A0AB38UT54"/>
<evidence type="ECO:0000256" key="1">
    <source>
        <dbReference type="SAM" id="MobiDB-lite"/>
    </source>
</evidence>
<dbReference type="Proteomes" id="UP000279331">
    <property type="component" value="Unassembled WGS sequence"/>
</dbReference>
<gene>
    <name evidence="2" type="ORF">LAUMK42_02668</name>
    <name evidence="3" type="ORF">LAUMK4_02594</name>
</gene>
<evidence type="ECO:0000313" key="4">
    <source>
        <dbReference type="Proteomes" id="UP000271464"/>
    </source>
</evidence>
<reference evidence="4 5" key="1">
    <citation type="submission" date="2018-09" db="EMBL/GenBank/DDBJ databases">
        <authorList>
            <person name="Tagini F."/>
        </authorList>
    </citation>
    <scope>NUCLEOTIDE SEQUENCE [LARGE SCALE GENOMIC DNA]</scope>
    <source>
        <strain evidence="3 4">MK4</strain>
        <strain evidence="2 5">MK42</strain>
    </source>
</reference>
<evidence type="ECO:0000313" key="2">
    <source>
        <dbReference type="EMBL" id="VAZ83849.1"/>
    </source>
</evidence>
<dbReference type="Proteomes" id="UP000271464">
    <property type="component" value="Unassembled WGS sequence"/>
</dbReference>
<feature type="region of interest" description="Disordered" evidence="1">
    <location>
        <begin position="106"/>
        <end position="126"/>
    </location>
</feature>
<keyword evidence="4" id="KW-1185">Reference proteome</keyword>
<comment type="caution">
    <text evidence="2">The sequence shown here is derived from an EMBL/GenBank/DDBJ whole genome shotgun (WGS) entry which is preliminary data.</text>
</comment>
<sequence>MGPSMNAPHNVKRLIGGALLSGGVAIAGLGLAAGTAQGQPGLVPLRPGPLPTDDNGWGPPKQWCPGDPLPATGNHVTDPFRGWDMTVCHTYYYLWPGMGNVSNMIWDGDDPPPKPPGSGYQPPPPLPPGLCWPNGSFIPLPIACP</sequence>
<dbReference type="EMBL" id="UPHM01000057">
    <property type="protein sequence ID" value="VAZ93829.1"/>
    <property type="molecule type" value="Genomic_DNA"/>
</dbReference>
<evidence type="ECO:0000313" key="3">
    <source>
        <dbReference type="EMBL" id="VAZ93829.1"/>
    </source>
</evidence>
<feature type="compositionally biased region" description="Pro residues" evidence="1">
    <location>
        <begin position="113"/>
        <end position="126"/>
    </location>
</feature>
<dbReference type="EMBL" id="UPHL01000068">
    <property type="protein sequence ID" value="VAZ83849.1"/>
    <property type="molecule type" value="Genomic_DNA"/>
</dbReference>
<evidence type="ECO:0008006" key="6">
    <source>
        <dbReference type="Google" id="ProtNLM"/>
    </source>
</evidence>
<accession>A0AB38UT54</accession>
<organism evidence="2 5">
    <name type="scientific">Mycobacterium persicum</name>
    <dbReference type="NCBI Taxonomy" id="1487726"/>
    <lineage>
        <taxon>Bacteria</taxon>
        <taxon>Bacillati</taxon>
        <taxon>Actinomycetota</taxon>
        <taxon>Actinomycetes</taxon>
        <taxon>Mycobacteriales</taxon>
        <taxon>Mycobacteriaceae</taxon>
        <taxon>Mycobacterium</taxon>
    </lineage>
</organism>
<proteinExistence type="predicted"/>
<protein>
    <recommendedName>
        <fullName evidence="6">Secreted protein</fullName>
    </recommendedName>
</protein>
<evidence type="ECO:0000313" key="5">
    <source>
        <dbReference type="Proteomes" id="UP000279331"/>
    </source>
</evidence>
<name>A0AB38UT54_9MYCO</name>